<evidence type="ECO:0000256" key="7">
    <source>
        <dbReference type="HAMAP-Rule" id="MF_03166"/>
    </source>
</evidence>
<feature type="compositionally biased region" description="Low complexity" evidence="9">
    <location>
        <begin position="308"/>
        <end position="330"/>
    </location>
</feature>
<comment type="similarity">
    <text evidence="1 7">Belongs to the uracil-DNA glycosylase (UDG) superfamily. UNG family.</text>
</comment>
<evidence type="ECO:0000256" key="8">
    <source>
        <dbReference type="PROSITE-ProRule" id="PRU10072"/>
    </source>
</evidence>
<reference evidence="11" key="1">
    <citation type="submission" date="2021-01" db="EMBL/GenBank/DDBJ databases">
        <authorList>
            <consortium name="Aspergillus chevalieri M1 genome sequencing consortium"/>
            <person name="Kazuki M."/>
            <person name="Futagami T."/>
        </authorList>
    </citation>
    <scope>NUCLEOTIDE SEQUENCE</scope>
    <source>
        <strain evidence="11">M1</strain>
    </source>
</reference>
<dbReference type="AlphaFoldDB" id="A0A7R7ZT59"/>
<feature type="domain" description="Uracil-DNA glycosylase-like" evidence="10">
    <location>
        <begin position="125"/>
        <end position="289"/>
    </location>
</feature>
<keyword evidence="5 7" id="KW-0234">DNA repair</keyword>
<organism evidence="11 12">
    <name type="scientific">Aspergillus chevalieri</name>
    <name type="common">Eurotium chevalieri</name>
    <dbReference type="NCBI Taxonomy" id="182096"/>
    <lineage>
        <taxon>Eukaryota</taxon>
        <taxon>Fungi</taxon>
        <taxon>Dikarya</taxon>
        <taxon>Ascomycota</taxon>
        <taxon>Pezizomycotina</taxon>
        <taxon>Eurotiomycetes</taxon>
        <taxon>Eurotiomycetidae</taxon>
        <taxon>Eurotiales</taxon>
        <taxon>Aspergillaceae</taxon>
        <taxon>Aspergillus</taxon>
        <taxon>Aspergillus subgen. Aspergillus</taxon>
    </lineage>
</organism>
<dbReference type="Proteomes" id="UP000637239">
    <property type="component" value="Chromosome 8"/>
</dbReference>
<dbReference type="FunFam" id="3.40.470.10:FF:000007">
    <property type="entry name" value="Uracil-DNA glycosylase"/>
    <property type="match status" value="1"/>
</dbReference>
<dbReference type="EMBL" id="AP024423">
    <property type="protein sequence ID" value="BCR92344.1"/>
    <property type="molecule type" value="Genomic_DNA"/>
</dbReference>
<sequence length="413" mass="45993">MSSPAGTKRDAGHLKSPATDSKKTKTSSITSFFGAPKAKPTNANAKPASVVPSNFNKQKWVDSLTLEQRTLLQLEIDTMDESWLARLKEELVTPEFLELKRFLKKEKDSGVKIFPPEYEIYSWTQHTPLNNVKVVIVGQDPYHNHNQAHGLAFSVRPPTIAPPSLVNIYKEIKNDYPSFQAPPNKGGLLIPWAERGVLMLNACLTVRAHQANSHSNKGWERFTQKVIDLIARVRTRGVVFLAWGAPAGKRVAGIDRKRHYVLQSVHPSPLSASRGFFNNGHFRKCNDWLAERYGADEIIDWNLVPKTSTSTVTTTQSTTVSKEESTVPVEKPSESKPVAESGKPAKPADEDEFDEDVDALEALVAEERKQEQVEQVSMKVTETETNAELKTELKIESETKENNPPGSKDTPST</sequence>
<keyword evidence="4 7" id="KW-0496">Mitochondrion</keyword>
<dbReference type="CDD" id="cd10027">
    <property type="entry name" value="UDG-F1-like"/>
    <property type="match status" value="1"/>
</dbReference>
<dbReference type="NCBIfam" id="NF003589">
    <property type="entry name" value="PRK05254.1-2"/>
    <property type="match status" value="1"/>
</dbReference>
<evidence type="ECO:0000256" key="6">
    <source>
        <dbReference type="ARBA" id="ARBA00023242"/>
    </source>
</evidence>
<evidence type="ECO:0000313" key="11">
    <source>
        <dbReference type="EMBL" id="BCR92344.1"/>
    </source>
</evidence>
<feature type="compositionally biased region" description="Polar residues" evidence="9">
    <location>
        <begin position="373"/>
        <end position="386"/>
    </location>
</feature>
<reference evidence="11" key="2">
    <citation type="submission" date="2021-02" db="EMBL/GenBank/DDBJ databases">
        <title>Aspergillus chevalieri M1 genome sequence.</title>
        <authorList>
            <person name="Kadooka C."/>
            <person name="Mori K."/>
            <person name="Futagami T."/>
        </authorList>
    </citation>
    <scope>NUCLEOTIDE SEQUENCE</scope>
    <source>
        <strain evidence="11">M1</strain>
    </source>
</reference>
<keyword evidence="6 7" id="KW-0539">Nucleus</keyword>
<evidence type="ECO:0000256" key="4">
    <source>
        <dbReference type="ARBA" id="ARBA00023128"/>
    </source>
</evidence>
<dbReference type="InterPro" id="IPR036895">
    <property type="entry name" value="Uracil-DNA_glycosylase-like_sf"/>
</dbReference>
<protein>
    <recommendedName>
        <fullName evidence="7">Uracil-DNA glycosylase</fullName>
        <shortName evidence="7">UDG</shortName>
        <ecNumber evidence="7">3.2.2.27</ecNumber>
    </recommendedName>
</protein>
<dbReference type="GO" id="GO:0097510">
    <property type="term" value="P:base-excision repair, AP site formation via deaminated base removal"/>
    <property type="evidence" value="ECO:0007669"/>
    <property type="project" value="TreeGrafter"/>
</dbReference>
<proteinExistence type="inferred from homology"/>
<dbReference type="GeneID" id="66986693"/>
<dbReference type="PANTHER" id="PTHR11264:SF0">
    <property type="entry name" value="URACIL-DNA GLYCOSYLASE"/>
    <property type="match status" value="1"/>
</dbReference>
<dbReference type="SMART" id="SM00987">
    <property type="entry name" value="UreE_C"/>
    <property type="match status" value="1"/>
</dbReference>
<evidence type="ECO:0000256" key="9">
    <source>
        <dbReference type="SAM" id="MobiDB-lite"/>
    </source>
</evidence>
<dbReference type="PROSITE" id="PS00130">
    <property type="entry name" value="U_DNA_GLYCOSYLASE"/>
    <property type="match status" value="1"/>
</dbReference>
<dbReference type="NCBIfam" id="NF003588">
    <property type="entry name" value="PRK05254.1-1"/>
    <property type="match status" value="1"/>
</dbReference>
<feature type="compositionally biased region" description="Low complexity" evidence="9">
    <location>
        <begin position="26"/>
        <end position="48"/>
    </location>
</feature>
<keyword evidence="12" id="KW-1185">Reference proteome</keyword>
<keyword evidence="2 7" id="KW-0227">DNA damage</keyword>
<evidence type="ECO:0000256" key="5">
    <source>
        <dbReference type="ARBA" id="ARBA00023204"/>
    </source>
</evidence>
<dbReference type="Gene3D" id="3.40.470.10">
    <property type="entry name" value="Uracil-DNA glycosylase-like domain"/>
    <property type="match status" value="1"/>
</dbReference>
<feature type="compositionally biased region" description="Polar residues" evidence="9">
    <location>
        <begin position="402"/>
        <end position="413"/>
    </location>
</feature>
<dbReference type="KEGG" id="ache:ACHE_80244A"/>
<feature type="compositionally biased region" description="Acidic residues" evidence="9">
    <location>
        <begin position="349"/>
        <end position="359"/>
    </location>
</feature>
<dbReference type="RefSeq" id="XP_043140857.1">
    <property type="nucleotide sequence ID" value="XM_043283593.1"/>
</dbReference>
<evidence type="ECO:0000256" key="3">
    <source>
        <dbReference type="ARBA" id="ARBA00022801"/>
    </source>
</evidence>
<evidence type="ECO:0000256" key="2">
    <source>
        <dbReference type="ARBA" id="ARBA00022763"/>
    </source>
</evidence>
<feature type="region of interest" description="Disordered" evidence="9">
    <location>
        <begin position="1"/>
        <end position="50"/>
    </location>
</feature>
<evidence type="ECO:0000259" key="10">
    <source>
        <dbReference type="SMART" id="SM00986"/>
    </source>
</evidence>
<dbReference type="SUPFAM" id="SSF52141">
    <property type="entry name" value="Uracil-DNA glycosylase-like"/>
    <property type="match status" value="1"/>
</dbReference>
<dbReference type="GO" id="GO:0005739">
    <property type="term" value="C:mitochondrion"/>
    <property type="evidence" value="ECO:0007669"/>
    <property type="project" value="UniProtKB-SubCell"/>
</dbReference>
<comment type="function">
    <text evidence="7">Excises uracil residues from the DNA which can arise as a result of misincorporation of dUMP residues by DNA polymerase or due to deamination of cytosine.</text>
</comment>
<feature type="compositionally biased region" description="Basic and acidic residues" evidence="9">
    <location>
        <begin position="387"/>
        <end position="401"/>
    </location>
</feature>
<accession>A0A7R7ZT59</accession>
<evidence type="ECO:0000256" key="1">
    <source>
        <dbReference type="ARBA" id="ARBA00008184"/>
    </source>
</evidence>
<feature type="active site" description="Proton acceptor" evidence="7 8">
    <location>
        <position position="140"/>
    </location>
</feature>
<dbReference type="HAMAP" id="MF_00148">
    <property type="entry name" value="UDG"/>
    <property type="match status" value="1"/>
</dbReference>
<name>A0A7R7ZT59_ASPCH</name>
<dbReference type="GO" id="GO:0005634">
    <property type="term" value="C:nucleus"/>
    <property type="evidence" value="ECO:0007669"/>
    <property type="project" value="UniProtKB-SubCell"/>
</dbReference>
<dbReference type="EC" id="3.2.2.27" evidence="7"/>
<dbReference type="NCBIfam" id="TIGR00628">
    <property type="entry name" value="ung"/>
    <property type="match status" value="1"/>
</dbReference>
<dbReference type="GO" id="GO:0004844">
    <property type="term" value="F:uracil DNA N-glycosylase activity"/>
    <property type="evidence" value="ECO:0007669"/>
    <property type="project" value="UniProtKB-UniRule"/>
</dbReference>
<comment type="subcellular location">
    <subcellularLocation>
        <location evidence="7">Mitochondrion</location>
    </subcellularLocation>
    <subcellularLocation>
        <location evidence="7">Nucleus</location>
    </subcellularLocation>
</comment>
<dbReference type="SMART" id="SM00986">
    <property type="entry name" value="UDG"/>
    <property type="match status" value="1"/>
</dbReference>
<dbReference type="PANTHER" id="PTHR11264">
    <property type="entry name" value="URACIL-DNA GLYCOSYLASE"/>
    <property type="match status" value="1"/>
</dbReference>
<feature type="region of interest" description="Disordered" evidence="9">
    <location>
        <begin position="308"/>
        <end position="413"/>
    </location>
</feature>
<dbReference type="InterPro" id="IPR005122">
    <property type="entry name" value="Uracil-DNA_glycosylase-like"/>
</dbReference>
<dbReference type="NCBIfam" id="NF003592">
    <property type="entry name" value="PRK05254.1-5"/>
    <property type="match status" value="1"/>
</dbReference>
<dbReference type="InterPro" id="IPR018085">
    <property type="entry name" value="Ura-DNA_Glyclase_AS"/>
</dbReference>
<keyword evidence="3 7" id="KW-0378">Hydrolase</keyword>
<dbReference type="InterPro" id="IPR002043">
    <property type="entry name" value="UDG_fam1"/>
</dbReference>
<dbReference type="Pfam" id="PF03167">
    <property type="entry name" value="UDG"/>
    <property type="match status" value="1"/>
</dbReference>
<evidence type="ECO:0000313" key="12">
    <source>
        <dbReference type="Proteomes" id="UP000637239"/>
    </source>
</evidence>
<comment type="catalytic activity">
    <reaction evidence="7">
        <text>Hydrolyzes single-stranded DNA or mismatched double-stranded DNA and polynucleotides, releasing free uracil.</text>
        <dbReference type="EC" id="3.2.2.27"/>
    </reaction>
</comment>
<gene>
    <name evidence="7 11" type="primary">UNG1</name>
    <name evidence="11" type="ORF">ACHE_80244A</name>
</gene>